<gene>
    <name evidence="2" type="ORF">PKB_5744</name>
</gene>
<dbReference type="KEGG" id="pkc:PKB_5744"/>
<organism evidence="2 3">
    <name type="scientific">Pseudomonas knackmussii (strain DSM 6978 / CCUG 54928 / LMG 23759 / B13)</name>
    <dbReference type="NCBI Taxonomy" id="1301098"/>
    <lineage>
        <taxon>Bacteria</taxon>
        <taxon>Pseudomonadati</taxon>
        <taxon>Pseudomonadota</taxon>
        <taxon>Gammaproteobacteria</taxon>
        <taxon>Pseudomonadales</taxon>
        <taxon>Pseudomonadaceae</taxon>
        <taxon>Pseudomonas</taxon>
    </lineage>
</organism>
<proteinExistence type="predicted"/>
<evidence type="ECO:0000256" key="1">
    <source>
        <dbReference type="SAM" id="MobiDB-lite"/>
    </source>
</evidence>
<sequence>MVGWGQGRECLRGRCRSAPCARIAAMGRSYRVVPCFPFTSSPRMRGPRKWISRGTSARTGPPLTEGRAKPTQRRLRDMDVAKATISTRTYCRGGPPGAWGCAREVRLRRTRMSGQAFLVTSLRFGSPTFERSDSPRGETRSIRACWSGACTPGHLCSSCEGRSKHLVWRSAPHWRLWMSFVSPPRASHFLKRQKVTKALAPSYGPDEAGLPSRTPPHRRPAPKVRPCSPRGSRDIHVA</sequence>
<feature type="region of interest" description="Disordered" evidence="1">
    <location>
        <begin position="200"/>
        <end position="238"/>
    </location>
</feature>
<keyword evidence="3" id="KW-1185">Reference proteome</keyword>
<protein>
    <submittedName>
        <fullName evidence="2">Uncharacterized protein</fullName>
    </submittedName>
</protein>
<dbReference type="AlphaFoldDB" id="A0A024HQQ2"/>
<reference evidence="2 3" key="2">
    <citation type="submission" date="2014-05" db="EMBL/GenBank/DDBJ databases">
        <title>Genome sequence of the 3-chlorobenzoate degrading bacterium Pseudomonas knackmussii B13 shows multiple evidence for horizontal gene transfer.</title>
        <authorList>
            <person name="Miyazaki R."/>
            <person name="Bertelli C."/>
            <person name="Falquet L."/>
            <person name="Robinson-Rechavi M."/>
            <person name="Gharib W."/>
            <person name="Roy S."/>
            <person name="Van der Meer J.R."/>
        </authorList>
    </citation>
    <scope>NUCLEOTIDE SEQUENCE [LARGE SCALE GENOMIC DNA]</scope>
    <source>
        <strain evidence="2 3">B13</strain>
    </source>
</reference>
<evidence type="ECO:0000313" key="2">
    <source>
        <dbReference type="EMBL" id="CDF87049.1"/>
    </source>
</evidence>
<name>A0A024HQQ2_PSEKB</name>
<dbReference type="Proteomes" id="UP000025241">
    <property type="component" value="Chromosome I"/>
</dbReference>
<dbReference type="EMBL" id="HG322950">
    <property type="protein sequence ID" value="CDF87049.1"/>
    <property type="molecule type" value="Genomic_DNA"/>
</dbReference>
<evidence type="ECO:0000313" key="3">
    <source>
        <dbReference type="Proteomes" id="UP000025241"/>
    </source>
</evidence>
<feature type="region of interest" description="Disordered" evidence="1">
    <location>
        <begin position="46"/>
        <end position="68"/>
    </location>
</feature>
<dbReference type="HOGENOM" id="CLU_1165068_0_0_6"/>
<reference evidence="2 3" key="1">
    <citation type="submission" date="2013-03" db="EMBL/GenBank/DDBJ databases">
        <authorList>
            <person name="Linke B."/>
        </authorList>
    </citation>
    <scope>NUCLEOTIDE SEQUENCE [LARGE SCALE GENOMIC DNA]</scope>
    <source>
        <strain evidence="2 3">B13</strain>
    </source>
</reference>
<accession>A0A024HQQ2</accession>